<keyword evidence="3 4" id="KW-0418">Kinase</keyword>
<feature type="domain" description="Carbohydrate kinase FGGY C-terminal" evidence="6">
    <location>
        <begin position="263"/>
        <end position="449"/>
    </location>
</feature>
<dbReference type="STRING" id="490629.SAMN05216266_117102"/>
<dbReference type="GO" id="GO:0016301">
    <property type="term" value="F:kinase activity"/>
    <property type="evidence" value="ECO:0007669"/>
    <property type="project" value="UniProtKB-KW"/>
</dbReference>
<gene>
    <name evidence="7" type="ORF">SAMN05216266_117102</name>
</gene>
<dbReference type="InterPro" id="IPR018484">
    <property type="entry name" value="FGGY_N"/>
</dbReference>
<dbReference type="Proteomes" id="UP000243799">
    <property type="component" value="Unassembled WGS sequence"/>
</dbReference>
<accession>A0A1I1BTZ3</accession>
<sequence>MTVPYTAKVALLGLDVGTSAVKAGLFTPDGVALHRHRAALNVMSPHPGHLELDADEVWDSVASAARAVLARADGLSVEAIGVAAAAPTPLLIDRDGLAVSPICTFADARAAGDLASFVERVDVEAYQRLTGNPIAVPTCSVLTGLRLASTLASEPLWFGHLASLVVYRLTGRWVMDPTNAAFTGALDIAQPDTWSSEAVSLLGAPSLRLPELVPSAEAAGRLTDDAMRQLGLSSSAVVAAGCADTAAAALAVACVENGDAFESVGTSGVLTVCRDKPPVAMHAMNRPHVVPGRWLSHAAMSSSGAAVSWLRERVLPDTPNARSLADINELAESAPPGCGGVVFLPYLAGERSPVWDSTARGAWVGMSLETTASHLTRSVFEGAAYGLRQLLDLETGLTGEAVTELLSVGGGTNSAFWSSIKADVTGRVIHRAANGDVAARGAALLAACALGLHNGPLAAARSAAGIPTSRVDPSTVTSIRETYDVMYGVYIRLYPALKPLFASLKNADRHEMGPDAVHQPTDTPITNLEGDCCVESP</sequence>
<dbReference type="RefSeq" id="WP_091676047.1">
    <property type="nucleotide sequence ID" value="NZ_FOKG01000017.1"/>
</dbReference>
<keyword evidence="2 4" id="KW-0808">Transferase</keyword>
<dbReference type="PANTHER" id="PTHR43095">
    <property type="entry name" value="SUGAR KINASE"/>
    <property type="match status" value="1"/>
</dbReference>
<proteinExistence type="inferred from homology"/>
<dbReference type="EMBL" id="FOKG01000017">
    <property type="protein sequence ID" value="SFB53761.1"/>
    <property type="molecule type" value="Genomic_DNA"/>
</dbReference>
<dbReference type="InterPro" id="IPR050406">
    <property type="entry name" value="FGGY_Carb_Kinase"/>
</dbReference>
<comment type="similarity">
    <text evidence="1 4">Belongs to the FGGY kinase family.</text>
</comment>
<dbReference type="Pfam" id="PF00370">
    <property type="entry name" value="FGGY_N"/>
    <property type="match status" value="1"/>
</dbReference>
<dbReference type="InterPro" id="IPR018483">
    <property type="entry name" value="Carb_kinase_FGGY_CS"/>
</dbReference>
<evidence type="ECO:0000259" key="6">
    <source>
        <dbReference type="Pfam" id="PF02782"/>
    </source>
</evidence>
<evidence type="ECO:0000256" key="2">
    <source>
        <dbReference type="ARBA" id="ARBA00022679"/>
    </source>
</evidence>
<dbReference type="AlphaFoldDB" id="A0A1I1BTZ3"/>
<dbReference type="InterPro" id="IPR018485">
    <property type="entry name" value="FGGY_C"/>
</dbReference>
<dbReference type="Pfam" id="PF02782">
    <property type="entry name" value="FGGY_C"/>
    <property type="match status" value="1"/>
</dbReference>
<evidence type="ECO:0000259" key="5">
    <source>
        <dbReference type="Pfam" id="PF00370"/>
    </source>
</evidence>
<dbReference type="GO" id="GO:0005975">
    <property type="term" value="P:carbohydrate metabolic process"/>
    <property type="evidence" value="ECO:0007669"/>
    <property type="project" value="InterPro"/>
</dbReference>
<dbReference type="OrthoDB" id="9782710at2"/>
<evidence type="ECO:0000313" key="7">
    <source>
        <dbReference type="EMBL" id="SFB53761.1"/>
    </source>
</evidence>
<evidence type="ECO:0000256" key="1">
    <source>
        <dbReference type="ARBA" id="ARBA00009156"/>
    </source>
</evidence>
<dbReference type="Gene3D" id="3.30.420.40">
    <property type="match status" value="2"/>
</dbReference>
<reference evidence="8" key="1">
    <citation type="submission" date="2016-10" db="EMBL/GenBank/DDBJ databases">
        <authorList>
            <person name="Varghese N."/>
            <person name="Submissions S."/>
        </authorList>
    </citation>
    <scope>NUCLEOTIDE SEQUENCE [LARGE SCALE GENOMIC DNA]</scope>
    <source>
        <strain evidence="8">CGMCC 4.3568</strain>
    </source>
</reference>
<evidence type="ECO:0000256" key="4">
    <source>
        <dbReference type="RuleBase" id="RU003733"/>
    </source>
</evidence>
<keyword evidence="8" id="KW-1185">Reference proteome</keyword>
<evidence type="ECO:0000313" key="8">
    <source>
        <dbReference type="Proteomes" id="UP000243799"/>
    </source>
</evidence>
<protein>
    <submittedName>
        <fullName evidence="7">Xylulokinase</fullName>
    </submittedName>
</protein>
<name>A0A1I1BTZ3_9PSEU</name>
<dbReference type="GO" id="GO:0016773">
    <property type="term" value="F:phosphotransferase activity, alcohol group as acceptor"/>
    <property type="evidence" value="ECO:0007669"/>
    <property type="project" value="InterPro"/>
</dbReference>
<evidence type="ECO:0000256" key="3">
    <source>
        <dbReference type="ARBA" id="ARBA00022777"/>
    </source>
</evidence>
<dbReference type="PIRSF" id="PIRSF000538">
    <property type="entry name" value="GlpK"/>
    <property type="match status" value="1"/>
</dbReference>
<feature type="domain" description="Carbohydrate kinase FGGY N-terminal" evidence="5">
    <location>
        <begin position="11"/>
        <end position="250"/>
    </location>
</feature>
<dbReference type="InterPro" id="IPR043129">
    <property type="entry name" value="ATPase_NBD"/>
</dbReference>
<dbReference type="CDD" id="cd00366">
    <property type="entry name" value="ASKHA_NBD_FGGY"/>
    <property type="match status" value="1"/>
</dbReference>
<dbReference type="SUPFAM" id="SSF53067">
    <property type="entry name" value="Actin-like ATPase domain"/>
    <property type="match status" value="2"/>
</dbReference>
<dbReference type="InterPro" id="IPR000577">
    <property type="entry name" value="Carb_kinase_FGGY"/>
</dbReference>
<organism evidence="7 8">
    <name type="scientific">Amycolatopsis marina</name>
    <dbReference type="NCBI Taxonomy" id="490629"/>
    <lineage>
        <taxon>Bacteria</taxon>
        <taxon>Bacillati</taxon>
        <taxon>Actinomycetota</taxon>
        <taxon>Actinomycetes</taxon>
        <taxon>Pseudonocardiales</taxon>
        <taxon>Pseudonocardiaceae</taxon>
        <taxon>Amycolatopsis</taxon>
    </lineage>
</organism>
<dbReference type="PROSITE" id="PS00445">
    <property type="entry name" value="FGGY_KINASES_2"/>
    <property type="match status" value="1"/>
</dbReference>